<keyword evidence="1" id="KW-1133">Transmembrane helix</keyword>
<accession>A0A3M7R2N8</accession>
<organism evidence="2 3">
    <name type="scientific">Brachionus plicatilis</name>
    <name type="common">Marine rotifer</name>
    <name type="synonym">Brachionus muelleri</name>
    <dbReference type="NCBI Taxonomy" id="10195"/>
    <lineage>
        <taxon>Eukaryota</taxon>
        <taxon>Metazoa</taxon>
        <taxon>Spiralia</taxon>
        <taxon>Gnathifera</taxon>
        <taxon>Rotifera</taxon>
        <taxon>Eurotatoria</taxon>
        <taxon>Monogononta</taxon>
        <taxon>Pseudotrocha</taxon>
        <taxon>Ploima</taxon>
        <taxon>Brachionidae</taxon>
        <taxon>Brachionus</taxon>
    </lineage>
</organism>
<reference evidence="2 3" key="1">
    <citation type="journal article" date="2018" name="Sci. Rep.">
        <title>Genomic signatures of local adaptation to the degree of environmental predictability in rotifers.</title>
        <authorList>
            <person name="Franch-Gras L."/>
            <person name="Hahn C."/>
            <person name="Garcia-Roger E.M."/>
            <person name="Carmona M.J."/>
            <person name="Serra M."/>
            <person name="Gomez A."/>
        </authorList>
    </citation>
    <scope>NUCLEOTIDE SEQUENCE [LARGE SCALE GENOMIC DNA]</scope>
    <source>
        <strain evidence="2">HYR1</strain>
    </source>
</reference>
<keyword evidence="1" id="KW-0812">Transmembrane</keyword>
<keyword evidence="1" id="KW-0472">Membrane</keyword>
<protein>
    <submittedName>
        <fullName evidence="2">Uncharacterized protein</fullName>
    </submittedName>
</protein>
<dbReference type="AlphaFoldDB" id="A0A3M7R2N8"/>
<gene>
    <name evidence="2" type="ORF">BpHYR1_019369</name>
</gene>
<dbReference type="EMBL" id="REGN01004412">
    <property type="protein sequence ID" value="RNA17634.1"/>
    <property type="molecule type" value="Genomic_DNA"/>
</dbReference>
<name>A0A3M7R2N8_BRAPC</name>
<proteinExistence type="predicted"/>
<evidence type="ECO:0000313" key="3">
    <source>
        <dbReference type="Proteomes" id="UP000276133"/>
    </source>
</evidence>
<keyword evidence="3" id="KW-1185">Reference proteome</keyword>
<feature type="transmembrane region" description="Helical" evidence="1">
    <location>
        <begin position="21"/>
        <end position="39"/>
    </location>
</feature>
<dbReference type="Proteomes" id="UP000276133">
    <property type="component" value="Unassembled WGS sequence"/>
</dbReference>
<evidence type="ECO:0000256" key="1">
    <source>
        <dbReference type="SAM" id="Phobius"/>
    </source>
</evidence>
<sequence length="70" mass="8612">MQCNEIIFKLMFKITTEFNSIDILFSFLFLILQLNYLFAKNAFENYDAFIEDNLKIVKNYMMWYLMFQII</sequence>
<evidence type="ECO:0000313" key="2">
    <source>
        <dbReference type="EMBL" id="RNA17634.1"/>
    </source>
</evidence>
<comment type="caution">
    <text evidence="2">The sequence shown here is derived from an EMBL/GenBank/DDBJ whole genome shotgun (WGS) entry which is preliminary data.</text>
</comment>